<name>A0A197JGQ5_9FUNG</name>
<sequence>MTSIASTATPAATRLGLDNSHKITSSKSDDDDSTLTPSSPYINFPTPYSDIKQRQQRPHLSPHLPPTTSIQSQYPSPTEATTKTSTTLYPPPTRRRTRQAQTKVSVSCGKIWSSPCLPTCSPRSTGCANCRMRSLFRQASDYLKLRQTEIERLIEFPLLSHGYGYGSSEEEGGKRRMLRLEDSFNWKDFELLYPESDLFKWHREYYTDYDNENGENEG</sequence>
<proteinExistence type="predicted"/>
<feature type="compositionally biased region" description="Low complexity" evidence="1">
    <location>
        <begin position="1"/>
        <end position="13"/>
    </location>
</feature>
<evidence type="ECO:0000313" key="2">
    <source>
        <dbReference type="EMBL" id="OAQ24178.1"/>
    </source>
</evidence>
<gene>
    <name evidence="2" type="ORF">K457DRAFT_142107</name>
</gene>
<feature type="region of interest" description="Disordered" evidence="1">
    <location>
        <begin position="1"/>
        <end position="101"/>
    </location>
</feature>
<organism evidence="2 3">
    <name type="scientific">Linnemannia elongata AG-77</name>
    <dbReference type="NCBI Taxonomy" id="1314771"/>
    <lineage>
        <taxon>Eukaryota</taxon>
        <taxon>Fungi</taxon>
        <taxon>Fungi incertae sedis</taxon>
        <taxon>Mucoromycota</taxon>
        <taxon>Mortierellomycotina</taxon>
        <taxon>Mortierellomycetes</taxon>
        <taxon>Mortierellales</taxon>
        <taxon>Mortierellaceae</taxon>
        <taxon>Linnemannia</taxon>
    </lineage>
</organism>
<dbReference type="AlphaFoldDB" id="A0A197JGQ5"/>
<dbReference type="OrthoDB" id="2432508at2759"/>
<feature type="compositionally biased region" description="Low complexity" evidence="1">
    <location>
        <begin position="78"/>
        <end position="88"/>
    </location>
</feature>
<reference evidence="2 3" key="1">
    <citation type="submission" date="2016-05" db="EMBL/GenBank/DDBJ databases">
        <title>Genome sequencing reveals origins of a unique bacterial endosymbiosis in the earliest lineages of terrestrial Fungi.</title>
        <authorList>
            <consortium name="DOE Joint Genome Institute"/>
            <person name="Uehling J."/>
            <person name="Gryganskyi A."/>
            <person name="Hameed K."/>
            <person name="Tschaplinski T."/>
            <person name="Misztal P."/>
            <person name="Wu S."/>
            <person name="Desiro A."/>
            <person name="Vande Pol N."/>
            <person name="Du Z.-Y."/>
            <person name="Zienkiewicz A."/>
            <person name="Zienkiewicz K."/>
            <person name="Morin E."/>
            <person name="Tisserant E."/>
            <person name="Splivallo R."/>
            <person name="Hainaut M."/>
            <person name="Henrissat B."/>
            <person name="Ohm R."/>
            <person name="Kuo A."/>
            <person name="Yan J."/>
            <person name="Lipzen A."/>
            <person name="Nolan M."/>
            <person name="Labutti K."/>
            <person name="Barry K."/>
            <person name="Goldstein A."/>
            <person name="Labbe J."/>
            <person name="Schadt C."/>
            <person name="Tuskan G."/>
            <person name="Grigoriev I."/>
            <person name="Martin F."/>
            <person name="Vilgalys R."/>
            <person name="Bonito G."/>
        </authorList>
    </citation>
    <scope>NUCLEOTIDE SEQUENCE [LARGE SCALE GENOMIC DNA]</scope>
    <source>
        <strain evidence="2 3">AG-77</strain>
    </source>
</reference>
<evidence type="ECO:0000313" key="3">
    <source>
        <dbReference type="Proteomes" id="UP000078512"/>
    </source>
</evidence>
<feature type="non-terminal residue" evidence="2">
    <location>
        <position position="218"/>
    </location>
</feature>
<accession>A0A197JGQ5</accession>
<dbReference type="EMBL" id="KV442099">
    <property type="protein sequence ID" value="OAQ24178.1"/>
    <property type="molecule type" value="Genomic_DNA"/>
</dbReference>
<evidence type="ECO:0000256" key="1">
    <source>
        <dbReference type="SAM" id="MobiDB-lite"/>
    </source>
</evidence>
<keyword evidence="3" id="KW-1185">Reference proteome</keyword>
<protein>
    <submittedName>
        <fullName evidence="2">Uncharacterized protein</fullName>
    </submittedName>
</protein>
<dbReference type="Proteomes" id="UP000078512">
    <property type="component" value="Unassembled WGS sequence"/>
</dbReference>
<feature type="compositionally biased region" description="Polar residues" evidence="1">
    <location>
        <begin position="66"/>
        <end position="76"/>
    </location>
</feature>